<evidence type="ECO:0000313" key="2">
    <source>
        <dbReference type="Proteomes" id="UP000006911"/>
    </source>
</evidence>
<dbReference type="AlphaFoldDB" id="D5GET5"/>
<dbReference type="EMBL" id="FN430190">
    <property type="protein sequence ID" value="CAZ83028.1"/>
    <property type="molecule type" value="Genomic_DNA"/>
</dbReference>
<sequence>TIRANSVQLENLATSLKTPMIG</sequence>
<accession>D5GET5</accession>
<dbReference type="KEGG" id="tml:GSTUM_00001365001"/>
<dbReference type="Proteomes" id="UP000006911">
    <property type="component" value="Unassembled WGS sequence"/>
</dbReference>
<reference evidence="1 2" key="1">
    <citation type="journal article" date="2010" name="Nature">
        <title>Perigord black truffle genome uncovers evolutionary origins and mechanisms of symbiosis.</title>
        <authorList>
            <person name="Martin F."/>
            <person name="Kohler A."/>
            <person name="Murat C."/>
            <person name="Balestrini R."/>
            <person name="Coutinho P.M."/>
            <person name="Jaillon O."/>
            <person name="Montanini B."/>
            <person name="Morin E."/>
            <person name="Noel B."/>
            <person name="Percudani R."/>
            <person name="Porcel B."/>
            <person name="Rubini A."/>
            <person name="Amicucci A."/>
            <person name="Amselem J."/>
            <person name="Anthouard V."/>
            <person name="Arcioni S."/>
            <person name="Artiguenave F."/>
            <person name="Aury J.M."/>
            <person name="Ballario P."/>
            <person name="Bolchi A."/>
            <person name="Brenna A."/>
            <person name="Brun A."/>
            <person name="Buee M."/>
            <person name="Cantarel B."/>
            <person name="Chevalier G."/>
            <person name="Couloux A."/>
            <person name="Da Silva C."/>
            <person name="Denoeud F."/>
            <person name="Duplessis S."/>
            <person name="Ghignone S."/>
            <person name="Hilselberger B."/>
            <person name="Iotti M."/>
            <person name="Marcais B."/>
            <person name="Mello A."/>
            <person name="Miranda M."/>
            <person name="Pacioni G."/>
            <person name="Quesneville H."/>
            <person name="Riccioni C."/>
            <person name="Ruotolo R."/>
            <person name="Splivallo R."/>
            <person name="Stocchi V."/>
            <person name="Tisserant E."/>
            <person name="Viscomi A.R."/>
            <person name="Zambonelli A."/>
            <person name="Zampieri E."/>
            <person name="Henrissat B."/>
            <person name="Lebrun M.H."/>
            <person name="Paolocci F."/>
            <person name="Bonfante P."/>
            <person name="Ottonello S."/>
            <person name="Wincker P."/>
        </authorList>
    </citation>
    <scope>NUCLEOTIDE SEQUENCE [LARGE SCALE GENOMIC DNA]</scope>
    <source>
        <strain evidence="1 2">Mel28</strain>
    </source>
</reference>
<organism evidence="1 2">
    <name type="scientific">Tuber melanosporum (strain Mel28)</name>
    <name type="common">Perigord black truffle</name>
    <dbReference type="NCBI Taxonomy" id="656061"/>
    <lineage>
        <taxon>Eukaryota</taxon>
        <taxon>Fungi</taxon>
        <taxon>Dikarya</taxon>
        <taxon>Ascomycota</taxon>
        <taxon>Pezizomycotina</taxon>
        <taxon>Pezizomycetes</taxon>
        <taxon>Pezizales</taxon>
        <taxon>Tuberaceae</taxon>
        <taxon>Tuber</taxon>
    </lineage>
</organism>
<dbReference type="InParanoid" id="D5GET5"/>
<dbReference type="HOGENOM" id="CLU_3426267_0_0_1"/>
<protein>
    <submittedName>
        <fullName evidence="1">(Perigord truffle) hypothetical protein</fullName>
    </submittedName>
</protein>
<keyword evidence="2" id="KW-1185">Reference proteome</keyword>
<feature type="non-terminal residue" evidence="1">
    <location>
        <position position="1"/>
    </location>
</feature>
<proteinExistence type="predicted"/>
<evidence type="ECO:0000313" key="1">
    <source>
        <dbReference type="EMBL" id="CAZ83028.1"/>
    </source>
</evidence>
<gene>
    <name evidence="1" type="ORF">GSTUM_00001365001</name>
</gene>
<name>D5GET5_TUBMM</name>